<dbReference type="EMBL" id="JBHRSK010000004">
    <property type="protein sequence ID" value="MFC2968170.1"/>
    <property type="molecule type" value="Genomic_DNA"/>
</dbReference>
<protein>
    <submittedName>
        <fullName evidence="2">Uncharacterized protein</fullName>
    </submittedName>
</protein>
<evidence type="ECO:0000256" key="1">
    <source>
        <dbReference type="SAM" id="MobiDB-lite"/>
    </source>
</evidence>
<accession>A0ABV7AGZ8</accession>
<sequence length="82" mass="9079">MMTPIDLWRASFAFWTRAYEAQMEATMQMMAATGLWRVTDEETRGSRPELPPNAVSVPKPKVAPQTAAPKPAAARPTRPATH</sequence>
<keyword evidence="3" id="KW-1185">Reference proteome</keyword>
<name>A0ABV7AGZ8_9RHOB</name>
<feature type="compositionally biased region" description="Low complexity" evidence="1">
    <location>
        <begin position="57"/>
        <end position="82"/>
    </location>
</feature>
<evidence type="ECO:0000313" key="3">
    <source>
        <dbReference type="Proteomes" id="UP001595443"/>
    </source>
</evidence>
<dbReference type="RefSeq" id="WP_377832844.1">
    <property type="nucleotide sequence ID" value="NZ_JBHRSK010000004.1"/>
</dbReference>
<reference evidence="3" key="1">
    <citation type="journal article" date="2019" name="Int. J. Syst. Evol. Microbiol.">
        <title>The Global Catalogue of Microorganisms (GCM) 10K type strain sequencing project: providing services to taxonomists for standard genome sequencing and annotation.</title>
        <authorList>
            <consortium name="The Broad Institute Genomics Platform"/>
            <consortium name="The Broad Institute Genome Sequencing Center for Infectious Disease"/>
            <person name="Wu L."/>
            <person name="Ma J."/>
        </authorList>
    </citation>
    <scope>NUCLEOTIDE SEQUENCE [LARGE SCALE GENOMIC DNA]</scope>
    <source>
        <strain evidence="3">KCTC 62192</strain>
    </source>
</reference>
<evidence type="ECO:0000313" key="2">
    <source>
        <dbReference type="EMBL" id="MFC2968170.1"/>
    </source>
</evidence>
<organism evidence="2 3">
    <name type="scientific">Acidimangrovimonas pyrenivorans</name>
    <dbReference type="NCBI Taxonomy" id="2030798"/>
    <lineage>
        <taxon>Bacteria</taxon>
        <taxon>Pseudomonadati</taxon>
        <taxon>Pseudomonadota</taxon>
        <taxon>Alphaproteobacteria</taxon>
        <taxon>Rhodobacterales</taxon>
        <taxon>Paracoccaceae</taxon>
        <taxon>Acidimangrovimonas</taxon>
    </lineage>
</organism>
<dbReference type="Proteomes" id="UP001595443">
    <property type="component" value="Unassembled WGS sequence"/>
</dbReference>
<proteinExistence type="predicted"/>
<feature type="region of interest" description="Disordered" evidence="1">
    <location>
        <begin position="39"/>
        <end position="82"/>
    </location>
</feature>
<comment type="caution">
    <text evidence="2">The sequence shown here is derived from an EMBL/GenBank/DDBJ whole genome shotgun (WGS) entry which is preliminary data.</text>
</comment>
<gene>
    <name evidence="2" type="ORF">ACFOES_08695</name>
</gene>